<organism evidence="1 2">
    <name type="scientific">Actinomadura graeca</name>
    <dbReference type="NCBI Taxonomy" id="2750812"/>
    <lineage>
        <taxon>Bacteria</taxon>
        <taxon>Bacillati</taxon>
        <taxon>Actinomycetota</taxon>
        <taxon>Actinomycetes</taxon>
        <taxon>Streptosporangiales</taxon>
        <taxon>Thermomonosporaceae</taxon>
        <taxon>Actinomadura</taxon>
    </lineage>
</organism>
<dbReference type="Gene3D" id="3.40.50.300">
    <property type="entry name" value="P-loop containing nucleotide triphosphate hydrolases"/>
    <property type="match status" value="1"/>
</dbReference>
<dbReference type="RefSeq" id="WP_231334325.1">
    <property type="nucleotide sequence ID" value="NZ_CP059572.1"/>
</dbReference>
<dbReference type="InterPro" id="IPR027417">
    <property type="entry name" value="P-loop_NTPase"/>
</dbReference>
<evidence type="ECO:0008006" key="3">
    <source>
        <dbReference type="Google" id="ProtNLM"/>
    </source>
</evidence>
<sequence>MPNPWVLCPVCLERIPWDDPPLHRFDAGTGEYVEQPVPAGAGPEQSARLRRVAWVRCPNERGEPHHLPASYGESGPPLVFGMVGASGSGKTHLLTAMIGAVERGDLHRHYGQACWPLEMRLHQEYLRDNVGPLAGEARELRPTPPGRVMFADGFMVAQGEGPPRPVALFDVAGDDLLRVADATAFLDAADGLIFVVDPVRLDEAGGRDRTFGVVLDLLRASGRLPEVSAAVVVAKADLLRFEDPLALWLRRDTAALDPEESLSESADVYAYLHGRGAHAWTRPYRECARATLHVASATGSGSVRGDGDGTGDARFPRGVHPRRVLRPLVSLLAMSGALASPEAERIGI</sequence>
<keyword evidence="2" id="KW-1185">Reference proteome</keyword>
<name>A0ABX8QWP2_9ACTN</name>
<protein>
    <recommendedName>
        <fullName evidence="3">ATP-binding protein</fullName>
    </recommendedName>
</protein>
<evidence type="ECO:0000313" key="1">
    <source>
        <dbReference type="EMBL" id="QXJ21188.1"/>
    </source>
</evidence>
<gene>
    <name evidence="1" type="ORF">AGRA3207_002018</name>
</gene>
<dbReference type="SUPFAM" id="SSF52540">
    <property type="entry name" value="P-loop containing nucleoside triphosphate hydrolases"/>
    <property type="match status" value="1"/>
</dbReference>
<dbReference type="EMBL" id="CP059572">
    <property type="protein sequence ID" value="QXJ21188.1"/>
    <property type="molecule type" value="Genomic_DNA"/>
</dbReference>
<proteinExistence type="predicted"/>
<evidence type="ECO:0000313" key="2">
    <source>
        <dbReference type="Proteomes" id="UP001049518"/>
    </source>
</evidence>
<dbReference type="Proteomes" id="UP001049518">
    <property type="component" value="Chromosome"/>
</dbReference>
<reference evidence="1" key="1">
    <citation type="submission" date="2020-07" db="EMBL/GenBank/DDBJ databases">
        <authorList>
            <person name="Tarantini F.S."/>
            <person name="Hong K.W."/>
            <person name="Chan K.G."/>
        </authorList>
    </citation>
    <scope>NUCLEOTIDE SEQUENCE</scope>
    <source>
        <strain evidence="1">32-07</strain>
    </source>
</reference>
<accession>A0ABX8QWP2</accession>